<organism evidence="1 2">
    <name type="scientific">Pseudomonas lundensis</name>
    <dbReference type="NCBI Taxonomy" id="86185"/>
    <lineage>
        <taxon>Bacteria</taxon>
        <taxon>Pseudomonadati</taxon>
        <taxon>Pseudomonadota</taxon>
        <taxon>Gammaproteobacteria</taxon>
        <taxon>Pseudomonadales</taxon>
        <taxon>Pseudomonadaceae</taxon>
        <taxon>Pseudomonas</taxon>
    </lineage>
</organism>
<dbReference type="EMBL" id="NQKG01000022">
    <property type="protein sequence ID" value="OZY53616.1"/>
    <property type="molecule type" value="Genomic_DNA"/>
</dbReference>
<keyword evidence="2" id="KW-1185">Reference proteome</keyword>
<evidence type="ECO:0008006" key="3">
    <source>
        <dbReference type="Google" id="ProtNLM"/>
    </source>
</evidence>
<dbReference type="Proteomes" id="UP000216897">
    <property type="component" value="Unassembled WGS sequence"/>
</dbReference>
<accession>A0ABX4GHY0</accession>
<protein>
    <recommendedName>
        <fullName evidence="3">Lipoprotein</fullName>
    </recommendedName>
</protein>
<gene>
    <name evidence="1" type="ORF">CJF38_18895</name>
</gene>
<evidence type="ECO:0000313" key="1">
    <source>
        <dbReference type="EMBL" id="OZY53616.1"/>
    </source>
</evidence>
<reference evidence="1 2" key="1">
    <citation type="submission" date="2017-08" db="EMBL/GenBank/DDBJ databases">
        <title>Genomic and metabolic characterisation of spoilage-associated Pseudomonas species.</title>
        <authorList>
            <person name="Stanborough T."/>
            <person name="Fegan N."/>
            <person name="Powell S.M."/>
            <person name="Singh T."/>
            <person name="Tamplin M.L."/>
            <person name="Chandry P.S."/>
        </authorList>
    </citation>
    <scope>NUCLEOTIDE SEQUENCE [LARGE SCALE GENOMIC DNA]</scope>
    <source>
        <strain evidence="1 2">L1814</strain>
    </source>
</reference>
<proteinExistence type="predicted"/>
<comment type="caution">
    <text evidence="1">The sequence shown here is derived from an EMBL/GenBank/DDBJ whole genome shotgun (WGS) entry which is preliminary data.</text>
</comment>
<name>A0ABX4GHY0_9PSED</name>
<sequence>MGCVSNISATAFPKRGSFTGSRVRVCFNYDTSACIFGEVIRDDAEAPGVMIISLDDSRYVLSTECQWQPVSSKVT</sequence>
<evidence type="ECO:0000313" key="2">
    <source>
        <dbReference type="Proteomes" id="UP000216897"/>
    </source>
</evidence>